<feature type="compositionally biased region" description="Basic and acidic residues" evidence="4">
    <location>
        <begin position="164"/>
        <end position="179"/>
    </location>
</feature>
<comment type="caution">
    <text evidence="6">The sequence shown here is derived from an EMBL/GenBank/DDBJ whole genome shotgun (WGS) entry which is preliminary data.</text>
</comment>
<dbReference type="Pfam" id="PF12833">
    <property type="entry name" value="HTH_18"/>
    <property type="match status" value="1"/>
</dbReference>
<dbReference type="InterPro" id="IPR050959">
    <property type="entry name" value="MarA-like"/>
</dbReference>
<reference evidence="7" key="1">
    <citation type="journal article" date="2019" name="Int. J. Syst. Evol. Microbiol.">
        <title>The Global Catalogue of Microorganisms (GCM) 10K type strain sequencing project: providing services to taxonomists for standard genome sequencing and annotation.</title>
        <authorList>
            <consortium name="The Broad Institute Genomics Platform"/>
            <consortium name="The Broad Institute Genome Sequencing Center for Infectious Disease"/>
            <person name="Wu L."/>
            <person name="Ma J."/>
        </authorList>
    </citation>
    <scope>NUCLEOTIDE SEQUENCE [LARGE SCALE GENOMIC DNA]</scope>
    <source>
        <strain evidence="7">CGMCC 4.6946</strain>
    </source>
</reference>
<keyword evidence="7" id="KW-1185">Reference proteome</keyword>
<evidence type="ECO:0000313" key="6">
    <source>
        <dbReference type="EMBL" id="MFC4905063.1"/>
    </source>
</evidence>
<evidence type="ECO:0000259" key="5">
    <source>
        <dbReference type="PROSITE" id="PS01124"/>
    </source>
</evidence>
<dbReference type="SMART" id="SM00342">
    <property type="entry name" value="HTH_ARAC"/>
    <property type="match status" value="1"/>
</dbReference>
<dbReference type="Proteomes" id="UP001595797">
    <property type="component" value="Unassembled WGS sequence"/>
</dbReference>
<dbReference type="PROSITE" id="PS01124">
    <property type="entry name" value="HTH_ARAC_FAMILY_2"/>
    <property type="match status" value="1"/>
</dbReference>
<sequence length="193" mass="21547">MEPWNRAMAHIEQQLAEGAAHRGTGAIDVAALARITLTWQYHFRRMFSVLTGMPVSEYVRRRRMTIAASSVLAGEEPLQDIAVRLGYGSADAFSRAFRAVHGAGPADARRSGAVLRSQPRLRSSLSVEGTRPMEYRLQDEAAFTLLGRRRRMPLVHHGPNPSMERFRDELGPDVLKDSGSRPTPTNRWQNPSS</sequence>
<dbReference type="Gene3D" id="1.10.10.60">
    <property type="entry name" value="Homeodomain-like"/>
    <property type="match status" value="2"/>
</dbReference>
<evidence type="ECO:0000313" key="7">
    <source>
        <dbReference type="Proteomes" id="UP001595797"/>
    </source>
</evidence>
<evidence type="ECO:0000256" key="4">
    <source>
        <dbReference type="SAM" id="MobiDB-lite"/>
    </source>
</evidence>
<dbReference type="PANTHER" id="PTHR47504">
    <property type="entry name" value="RIGHT ORIGIN-BINDING PROTEIN"/>
    <property type="match status" value="1"/>
</dbReference>
<dbReference type="EMBL" id="JBHSIW010000024">
    <property type="protein sequence ID" value="MFC4905063.1"/>
    <property type="molecule type" value="Genomic_DNA"/>
</dbReference>
<gene>
    <name evidence="6" type="ORF">ACFPCS_15950</name>
</gene>
<feature type="region of interest" description="Disordered" evidence="4">
    <location>
        <begin position="153"/>
        <end position="193"/>
    </location>
</feature>
<keyword evidence="2" id="KW-0238">DNA-binding</keyword>
<dbReference type="InterPro" id="IPR009057">
    <property type="entry name" value="Homeodomain-like_sf"/>
</dbReference>
<name>A0ABV9TNH3_9MICC</name>
<dbReference type="SUPFAM" id="SSF46689">
    <property type="entry name" value="Homeodomain-like"/>
    <property type="match status" value="1"/>
</dbReference>
<dbReference type="InterPro" id="IPR018060">
    <property type="entry name" value="HTH_AraC"/>
</dbReference>
<organism evidence="6 7">
    <name type="scientific">Kocuria oceani</name>
    <dbReference type="NCBI Taxonomy" id="988827"/>
    <lineage>
        <taxon>Bacteria</taxon>
        <taxon>Bacillati</taxon>
        <taxon>Actinomycetota</taxon>
        <taxon>Actinomycetes</taxon>
        <taxon>Micrococcales</taxon>
        <taxon>Micrococcaceae</taxon>
        <taxon>Kocuria</taxon>
    </lineage>
</organism>
<evidence type="ECO:0000256" key="3">
    <source>
        <dbReference type="ARBA" id="ARBA00023163"/>
    </source>
</evidence>
<proteinExistence type="predicted"/>
<dbReference type="PANTHER" id="PTHR47504:SF5">
    <property type="entry name" value="RIGHT ORIGIN-BINDING PROTEIN"/>
    <property type="match status" value="1"/>
</dbReference>
<evidence type="ECO:0000256" key="1">
    <source>
        <dbReference type="ARBA" id="ARBA00023015"/>
    </source>
</evidence>
<feature type="domain" description="HTH araC/xylS-type" evidence="5">
    <location>
        <begin position="5"/>
        <end position="111"/>
    </location>
</feature>
<keyword evidence="1" id="KW-0805">Transcription regulation</keyword>
<evidence type="ECO:0000256" key="2">
    <source>
        <dbReference type="ARBA" id="ARBA00023125"/>
    </source>
</evidence>
<accession>A0ABV9TNH3</accession>
<feature type="compositionally biased region" description="Polar residues" evidence="4">
    <location>
        <begin position="180"/>
        <end position="193"/>
    </location>
</feature>
<dbReference type="RefSeq" id="WP_277551327.1">
    <property type="nucleotide sequence ID" value="NZ_JARAMH010000008.1"/>
</dbReference>
<protein>
    <submittedName>
        <fullName evidence="6">Helix-turn-helix transcriptional regulator</fullName>
    </submittedName>
</protein>
<keyword evidence="3" id="KW-0804">Transcription</keyword>